<protein>
    <recommendedName>
        <fullName evidence="2">Protein kinase domain-containing protein</fullName>
    </recommendedName>
</protein>
<dbReference type="Pfam" id="PF07714">
    <property type="entry name" value="PK_Tyr_Ser-Thr"/>
    <property type="match status" value="1"/>
</dbReference>
<dbReference type="Pfam" id="PF08238">
    <property type="entry name" value="Sel1"/>
    <property type="match status" value="9"/>
</dbReference>
<feature type="domain" description="Protein kinase" evidence="2">
    <location>
        <begin position="33"/>
        <end position="294"/>
    </location>
</feature>
<dbReference type="Gene3D" id="1.25.40.10">
    <property type="entry name" value="Tetratricopeptide repeat domain"/>
    <property type="match status" value="2"/>
</dbReference>
<dbReference type="SUPFAM" id="SSF81901">
    <property type="entry name" value="HCP-like"/>
    <property type="match status" value="2"/>
</dbReference>
<evidence type="ECO:0000313" key="4">
    <source>
        <dbReference type="Proteomes" id="UP000266673"/>
    </source>
</evidence>
<dbReference type="AlphaFoldDB" id="A0A397V8W7"/>
<dbReference type="SMART" id="SM00671">
    <property type="entry name" value="SEL1"/>
    <property type="match status" value="9"/>
</dbReference>
<dbReference type="OrthoDB" id="2442276at2759"/>
<evidence type="ECO:0000313" key="3">
    <source>
        <dbReference type="EMBL" id="RIB18875.1"/>
    </source>
</evidence>
<reference evidence="3 4" key="1">
    <citation type="submission" date="2018-06" db="EMBL/GenBank/DDBJ databases">
        <title>Comparative genomics reveals the genomic features of Rhizophagus irregularis, R. cerebriforme, R. diaphanum and Gigaspora rosea, and their symbiotic lifestyle signature.</title>
        <authorList>
            <person name="Morin E."/>
            <person name="San Clemente H."/>
            <person name="Chen E.C.H."/>
            <person name="De La Providencia I."/>
            <person name="Hainaut M."/>
            <person name="Kuo A."/>
            <person name="Kohler A."/>
            <person name="Murat C."/>
            <person name="Tang N."/>
            <person name="Roy S."/>
            <person name="Loubradou J."/>
            <person name="Henrissat B."/>
            <person name="Grigoriev I.V."/>
            <person name="Corradi N."/>
            <person name="Roux C."/>
            <person name="Martin F.M."/>
        </authorList>
    </citation>
    <scope>NUCLEOTIDE SEQUENCE [LARGE SCALE GENOMIC DNA]</scope>
    <source>
        <strain evidence="3 4">DAOM 194757</strain>
    </source>
</reference>
<dbReference type="CDD" id="cd00180">
    <property type="entry name" value="PKc"/>
    <property type="match status" value="1"/>
</dbReference>
<dbReference type="PROSITE" id="PS50011">
    <property type="entry name" value="PROTEIN_KINASE_DOM"/>
    <property type="match status" value="1"/>
</dbReference>
<dbReference type="Proteomes" id="UP000266673">
    <property type="component" value="Unassembled WGS sequence"/>
</dbReference>
<comment type="similarity">
    <text evidence="1">Belongs to the sel-1 family.</text>
</comment>
<comment type="caution">
    <text evidence="3">The sequence shown here is derived from an EMBL/GenBank/DDBJ whole genome shotgun (WGS) entry which is preliminary data.</text>
</comment>
<dbReference type="InterPro" id="IPR011990">
    <property type="entry name" value="TPR-like_helical_dom_sf"/>
</dbReference>
<evidence type="ECO:0000256" key="1">
    <source>
        <dbReference type="ARBA" id="ARBA00038101"/>
    </source>
</evidence>
<dbReference type="InterPro" id="IPR050767">
    <property type="entry name" value="Sel1_AlgK"/>
</dbReference>
<dbReference type="STRING" id="44941.A0A397V8W7"/>
<organism evidence="3 4">
    <name type="scientific">Gigaspora rosea</name>
    <dbReference type="NCBI Taxonomy" id="44941"/>
    <lineage>
        <taxon>Eukaryota</taxon>
        <taxon>Fungi</taxon>
        <taxon>Fungi incertae sedis</taxon>
        <taxon>Mucoromycota</taxon>
        <taxon>Glomeromycotina</taxon>
        <taxon>Glomeromycetes</taxon>
        <taxon>Diversisporales</taxon>
        <taxon>Gigasporaceae</taxon>
        <taxon>Gigaspora</taxon>
    </lineage>
</organism>
<dbReference type="EMBL" id="QKWP01000511">
    <property type="protein sequence ID" value="RIB18875.1"/>
    <property type="molecule type" value="Genomic_DNA"/>
</dbReference>
<dbReference type="Gene3D" id="1.10.510.10">
    <property type="entry name" value="Transferase(Phosphotransferase) domain 1"/>
    <property type="match status" value="1"/>
</dbReference>
<dbReference type="InterPro" id="IPR006597">
    <property type="entry name" value="Sel1-like"/>
</dbReference>
<accession>A0A397V8W7</accession>
<dbReference type="InterPro" id="IPR001245">
    <property type="entry name" value="Ser-Thr/Tyr_kinase_cat_dom"/>
</dbReference>
<proteinExistence type="inferred from homology"/>
<keyword evidence="4" id="KW-1185">Reference proteome</keyword>
<gene>
    <name evidence="3" type="ORF">C2G38_2183424</name>
</gene>
<sequence length="782" mass="90577">MTQKFENQIPLTFEQNDDNFFKKNFNLFQCDSFENLDSVSTALSGNSFKVISKKYNKIVVLSKISFSQKYALNDFIIDLKKYQKVDLHENILKFIGIVKQSMNEFILVHEYAHDGTLRQYLNQNFKVIDWNNKLRLAKQLISAVKCLHQNDIIHTNLHSERIFVHRGDIKICVFRHQYKFSNKFKYIQYIDPQYLINIDSYKLNKSSDIYSIGVLLWEISNGITLFESGLNHDSKLLNAIISDKPEYPRFGTPKKYIKIYTECMQHNSNQRPTIQHVFKEINNDDCKDLVNNYIDDNENSEVCRMNMKGKEFSSTNLLQHYNDLRNEVSEKLEIITSIIKALKMNFCDNYQRNNISNDSRSLSTNSIISNITKSQDNISNNDQKFLYDLNQLFIKQFNIQGVSKNCANFIINSINYYINENNKNPDEIHVQYNNHQYKHYFTSIIGFFYEYGIGTTIDYLKAFEMYKQAVDDICFSHNNSLIENNVLKENHIIGLISLGIFYIFRNGAAINYERALQLFLKSVIKGSSLGKCYVGDCYYYGYGVIKNLSHSFNWYLKSANDGNARAQNILGYCYTYGEGIIKNKELAFKWYKKSAENYNYLGSLNLGRCYRYGIGTCTNVKLAFEYYLKSANGGDILAQNNLGEFYQHGIGISKNYNKAFEWYTKSAEGGNSLGQNNLGECYHNGIGIIKNEEKAFEWFTKSANGGNYLGYCNLGCCYQYGIGTFKDNMKAFEWYMKSAKGGNSFGQLNLSYCYQYGIGTPINELLANECDSKICFVIHEII</sequence>
<evidence type="ECO:0000259" key="2">
    <source>
        <dbReference type="PROSITE" id="PS50011"/>
    </source>
</evidence>
<dbReference type="SUPFAM" id="SSF56112">
    <property type="entry name" value="Protein kinase-like (PK-like)"/>
    <property type="match status" value="1"/>
</dbReference>
<dbReference type="PANTHER" id="PTHR11102">
    <property type="entry name" value="SEL-1-LIKE PROTEIN"/>
    <property type="match status" value="1"/>
</dbReference>
<name>A0A397V8W7_9GLOM</name>
<dbReference type="InterPro" id="IPR011009">
    <property type="entry name" value="Kinase-like_dom_sf"/>
</dbReference>
<dbReference type="InterPro" id="IPR000719">
    <property type="entry name" value="Prot_kinase_dom"/>
</dbReference>
<dbReference type="PANTHER" id="PTHR11102:SF160">
    <property type="entry name" value="ERAD-ASSOCIATED E3 UBIQUITIN-PROTEIN LIGASE COMPONENT HRD3"/>
    <property type="match status" value="1"/>
</dbReference>
<dbReference type="GO" id="GO:0005524">
    <property type="term" value="F:ATP binding"/>
    <property type="evidence" value="ECO:0007669"/>
    <property type="project" value="InterPro"/>
</dbReference>
<dbReference type="GO" id="GO:0004672">
    <property type="term" value="F:protein kinase activity"/>
    <property type="evidence" value="ECO:0007669"/>
    <property type="project" value="InterPro"/>
</dbReference>